<evidence type="ECO:0000256" key="3">
    <source>
        <dbReference type="ARBA" id="ARBA00022970"/>
    </source>
</evidence>
<evidence type="ECO:0000256" key="1">
    <source>
        <dbReference type="ARBA" id="ARBA00010062"/>
    </source>
</evidence>
<feature type="signal peptide" evidence="5">
    <location>
        <begin position="1"/>
        <end position="21"/>
    </location>
</feature>
<evidence type="ECO:0000256" key="4">
    <source>
        <dbReference type="SAM" id="MobiDB-lite"/>
    </source>
</evidence>
<evidence type="ECO:0000256" key="5">
    <source>
        <dbReference type="SAM" id="SignalP"/>
    </source>
</evidence>
<dbReference type="GO" id="GO:0006865">
    <property type="term" value="P:amino acid transport"/>
    <property type="evidence" value="ECO:0007669"/>
    <property type="project" value="UniProtKB-KW"/>
</dbReference>
<dbReference type="SUPFAM" id="SSF53822">
    <property type="entry name" value="Periplasmic binding protein-like I"/>
    <property type="match status" value="1"/>
</dbReference>
<name>A0A4Y6ULJ0_9PROT</name>
<evidence type="ECO:0000313" key="7">
    <source>
        <dbReference type="EMBL" id="QDH17650.1"/>
    </source>
</evidence>
<evidence type="ECO:0000313" key="8">
    <source>
        <dbReference type="Proteomes" id="UP000316313"/>
    </source>
</evidence>
<feature type="compositionally biased region" description="Polar residues" evidence="4">
    <location>
        <begin position="275"/>
        <end position="284"/>
    </location>
</feature>
<dbReference type="KEGG" id="ssam:E3D00_08820"/>
<dbReference type="Gene3D" id="3.40.50.2300">
    <property type="match status" value="2"/>
</dbReference>
<feature type="compositionally biased region" description="Low complexity" evidence="4">
    <location>
        <begin position="230"/>
        <end position="251"/>
    </location>
</feature>
<reference evidence="7 8" key="1">
    <citation type="submission" date="2019-03" db="EMBL/GenBank/DDBJ databases">
        <title>The complete genome sequence of Swingsia samuiensis NBRC107927(T).</title>
        <authorList>
            <person name="Chua K.-O."/>
            <person name="Chan K.-G."/>
            <person name="See-Too W.-S."/>
        </authorList>
    </citation>
    <scope>NUCLEOTIDE SEQUENCE [LARGE SCALE GENOMIC DNA]</scope>
    <source>
        <strain evidence="7 8">AH83</strain>
    </source>
</reference>
<dbReference type="Pfam" id="PF13458">
    <property type="entry name" value="Peripla_BP_6"/>
    <property type="match status" value="1"/>
</dbReference>
<dbReference type="EMBL" id="CP038141">
    <property type="protein sequence ID" value="QDH17650.1"/>
    <property type="molecule type" value="Genomic_DNA"/>
</dbReference>
<dbReference type="PANTHER" id="PTHR30483">
    <property type="entry name" value="LEUCINE-SPECIFIC-BINDING PROTEIN"/>
    <property type="match status" value="1"/>
</dbReference>
<dbReference type="AlphaFoldDB" id="A0A4Y6ULJ0"/>
<feature type="chain" id="PRO_5021428354" evidence="5">
    <location>
        <begin position="22"/>
        <end position="452"/>
    </location>
</feature>
<dbReference type="PANTHER" id="PTHR30483:SF6">
    <property type="entry name" value="PERIPLASMIC BINDING PROTEIN OF ABC TRANSPORTER FOR NATURAL AMINO ACIDS"/>
    <property type="match status" value="1"/>
</dbReference>
<dbReference type="PROSITE" id="PS51257">
    <property type="entry name" value="PROKAR_LIPOPROTEIN"/>
    <property type="match status" value="1"/>
</dbReference>
<sequence>MRHIRKGVSAGFATGAIFTLAACSSFGGGSASPDVGNGQVGQASLPGAHDVGLIIPLTGRYAPIGMRMRDAAKLALAKQGSPALDVHDSNAAGGAAKAAEDAISRGDAILLGPLTATDTSVVAPLAINAGTPELAFTSDTTLARPGVWVMGLTPEQQVRRMVDAAKAIGKTSFAAFLPDNPLGHAMAEGLQRACSDAGLKEPQIAFHATDGKDIDDGLKTLSAIADRQQTTPSTPAVPDASSSAPSTGPSAIDPTAEISSNIGKDATASIPPAGTPSTSGTNAVSPPKATTKTAPPPFDALVLADTGLQLGKVIKALQADHINSTQVQIMGPALWKAFDGKLGALHGAWYTAPDSQSRNGYVAQYKAVYHQSPSPVTDFAYDSAALAGVVMAQGAPTQSALTRSDGYMGVDGLFRLRADGHVTRGLAVFQIQRGGGAHIIVPASREIGSHPS</sequence>
<keyword evidence="3" id="KW-0813">Transport</keyword>
<feature type="domain" description="Leucine-binding protein" evidence="6">
    <location>
        <begin position="51"/>
        <end position="215"/>
    </location>
</feature>
<dbReference type="InterPro" id="IPR028081">
    <property type="entry name" value="Leu-bd"/>
</dbReference>
<dbReference type="InterPro" id="IPR028082">
    <property type="entry name" value="Peripla_BP_I"/>
</dbReference>
<organism evidence="7 8">
    <name type="scientific">Swingsia samuiensis</name>
    <dbReference type="NCBI Taxonomy" id="1293412"/>
    <lineage>
        <taxon>Bacteria</taxon>
        <taxon>Pseudomonadati</taxon>
        <taxon>Pseudomonadota</taxon>
        <taxon>Alphaproteobacteria</taxon>
        <taxon>Acetobacterales</taxon>
        <taxon>Acetobacteraceae</taxon>
        <taxon>Swingsia</taxon>
    </lineage>
</organism>
<dbReference type="RefSeq" id="WP_141461806.1">
    <property type="nucleotide sequence ID" value="NZ_CP038141.1"/>
</dbReference>
<gene>
    <name evidence="7" type="ORF">E3D00_08820</name>
</gene>
<dbReference type="CDD" id="cd06339">
    <property type="entry name" value="PBP1_YraM_LppC_lipoprotein-like"/>
    <property type="match status" value="1"/>
</dbReference>
<proteinExistence type="inferred from homology"/>
<keyword evidence="3" id="KW-0029">Amino-acid transport</keyword>
<evidence type="ECO:0000259" key="6">
    <source>
        <dbReference type="Pfam" id="PF13458"/>
    </source>
</evidence>
<accession>A0A4Y6ULJ0</accession>
<dbReference type="InterPro" id="IPR051010">
    <property type="entry name" value="BCAA_transport"/>
</dbReference>
<keyword evidence="8" id="KW-1185">Reference proteome</keyword>
<dbReference type="OrthoDB" id="7210494at2"/>
<dbReference type="Proteomes" id="UP000316313">
    <property type="component" value="Chromosome"/>
</dbReference>
<protein>
    <submittedName>
        <fullName evidence="7">Penicillin-binding protein activator</fullName>
    </submittedName>
</protein>
<comment type="similarity">
    <text evidence="1">Belongs to the leucine-binding protein family.</text>
</comment>
<feature type="region of interest" description="Disordered" evidence="4">
    <location>
        <begin position="228"/>
        <end position="296"/>
    </location>
</feature>
<keyword evidence="2 5" id="KW-0732">Signal</keyword>
<evidence type="ECO:0000256" key="2">
    <source>
        <dbReference type="ARBA" id="ARBA00022729"/>
    </source>
</evidence>